<comment type="caution">
    <text evidence="2">The sequence shown here is derived from an EMBL/GenBank/DDBJ whole genome shotgun (WGS) entry which is preliminary data.</text>
</comment>
<feature type="region of interest" description="Disordered" evidence="1">
    <location>
        <begin position="37"/>
        <end position="64"/>
    </location>
</feature>
<sequence length="64" mass="7139">MADGRRMSTVRFYGSIEDRMEILTELLSLLTQNEEGVPRVGNRTGSSTGSSNTNTMQRMQSRIA</sequence>
<accession>A0A482YF74</accession>
<dbReference type="AlphaFoldDB" id="A0A482YF74"/>
<gene>
    <name evidence="2" type="ORF">BDK88_0094</name>
</gene>
<dbReference type="EMBL" id="SHMP01000002">
    <property type="protein sequence ID" value="RZV12555.1"/>
    <property type="molecule type" value="Genomic_DNA"/>
</dbReference>
<reference evidence="2 3" key="1">
    <citation type="submission" date="2019-02" db="EMBL/GenBank/DDBJ databases">
        <title>Genomic Encyclopedia of Archaeal and Bacterial Type Strains, Phase II (KMG-II): from individual species to whole genera.</title>
        <authorList>
            <person name="Goeker M."/>
        </authorList>
    </citation>
    <scope>NUCLEOTIDE SEQUENCE [LARGE SCALE GENOMIC DNA]</scope>
    <source>
        <strain evidence="2 3">DSM 18328</strain>
    </source>
</reference>
<protein>
    <submittedName>
        <fullName evidence="2">Uncharacterized protein</fullName>
    </submittedName>
</protein>
<feature type="compositionally biased region" description="Low complexity" evidence="1">
    <location>
        <begin position="41"/>
        <end position="55"/>
    </location>
</feature>
<evidence type="ECO:0000313" key="2">
    <source>
        <dbReference type="EMBL" id="RZV12555.1"/>
    </source>
</evidence>
<dbReference type="Proteomes" id="UP000291097">
    <property type="component" value="Unassembled WGS sequence"/>
</dbReference>
<evidence type="ECO:0000256" key="1">
    <source>
        <dbReference type="SAM" id="MobiDB-lite"/>
    </source>
</evidence>
<evidence type="ECO:0000313" key="3">
    <source>
        <dbReference type="Proteomes" id="UP000291097"/>
    </source>
</evidence>
<proteinExistence type="predicted"/>
<organism evidence="2 3">
    <name type="scientific">Natrinema hispanicum</name>
    <dbReference type="NCBI Taxonomy" id="392421"/>
    <lineage>
        <taxon>Archaea</taxon>
        <taxon>Methanobacteriati</taxon>
        <taxon>Methanobacteriota</taxon>
        <taxon>Stenosarchaea group</taxon>
        <taxon>Halobacteria</taxon>
        <taxon>Halobacteriales</taxon>
        <taxon>Natrialbaceae</taxon>
        <taxon>Natrinema</taxon>
    </lineage>
</organism>
<name>A0A482YF74_9EURY</name>